<evidence type="ECO:0000256" key="1">
    <source>
        <dbReference type="SAM" id="SignalP"/>
    </source>
</evidence>
<comment type="caution">
    <text evidence="2">The sequence shown here is derived from an EMBL/GenBank/DDBJ whole genome shotgun (WGS) entry which is preliminary data.</text>
</comment>
<gene>
    <name evidence="2" type="ORF">HGM15179_015158</name>
</gene>
<dbReference type="GO" id="GO:0019722">
    <property type="term" value="P:calcium-mediated signaling"/>
    <property type="evidence" value="ECO:0007669"/>
    <property type="project" value="TreeGrafter"/>
</dbReference>
<protein>
    <recommendedName>
        <fullName evidence="4">Linker for activation of T-cells family member 2</fullName>
    </recommendedName>
</protein>
<name>A0A8K1G4Y8_9PASS</name>
<keyword evidence="3" id="KW-1185">Reference proteome</keyword>
<dbReference type="AlphaFoldDB" id="A0A8K1G4Y8"/>
<dbReference type="PANTHER" id="PTHR15646">
    <property type="entry name" value="LINKER FOR ACTIVATION OF T-CELLS FAMILY MEMBER 2"/>
    <property type="match status" value="1"/>
</dbReference>
<evidence type="ECO:0000313" key="3">
    <source>
        <dbReference type="Proteomes" id="UP000796761"/>
    </source>
</evidence>
<sequence>MLQPELCAAAALMLLGAAVSLCIRCQRSATKRETQLSQRRRQLESQQRFAVIRSCTTTQRLEQIKEPENLPIARKAIEELSDSHHTGYRSRDESRYQNFLAENCLQEETAYVEPISFGHYYNCTKIFSPPQGRSPEKGEDSYSYENVTIGASQGSDPDDSVDYENSTAIHTWKLQQQQASLPESLDDEPDYINTGPVSGPALLSEQSLCQQSNILKFQCPTNKCQQKFSTKGG</sequence>
<dbReference type="InterPro" id="IPR031428">
    <property type="entry name" value="LAT2"/>
</dbReference>
<dbReference type="PANTHER" id="PTHR15646:SF5">
    <property type="entry name" value="LINKER FOR ACTIVATION OF T-CELLS FAMILY MEMBER 2"/>
    <property type="match status" value="1"/>
</dbReference>
<organism evidence="2 3">
    <name type="scientific">Zosterops borbonicus</name>
    <dbReference type="NCBI Taxonomy" id="364589"/>
    <lineage>
        <taxon>Eukaryota</taxon>
        <taxon>Metazoa</taxon>
        <taxon>Chordata</taxon>
        <taxon>Craniata</taxon>
        <taxon>Vertebrata</taxon>
        <taxon>Euteleostomi</taxon>
        <taxon>Archelosauria</taxon>
        <taxon>Archosauria</taxon>
        <taxon>Dinosauria</taxon>
        <taxon>Saurischia</taxon>
        <taxon>Theropoda</taxon>
        <taxon>Coelurosauria</taxon>
        <taxon>Aves</taxon>
        <taxon>Neognathae</taxon>
        <taxon>Neoaves</taxon>
        <taxon>Telluraves</taxon>
        <taxon>Australaves</taxon>
        <taxon>Passeriformes</taxon>
        <taxon>Sylvioidea</taxon>
        <taxon>Zosteropidae</taxon>
        <taxon>Zosterops</taxon>
    </lineage>
</organism>
<dbReference type="OrthoDB" id="9447847at2759"/>
<keyword evidence="1" id="KW-0732">Signal</keyword>
<reference evidence="2" key="1">
    <citation type="submission" date="2019-04" db="EMBL/GenBank/DDBJ databases">
        <title>Genome assembly of Zosterops borbonicus 15179.</title>
        <authorList>
            <person name="Leroy T."/>
            <person name="Anselmetti Y."/>
            <person name="Tilak M.-K."/>
            <person name="Nabholz B."/>
        </authorList>
    </citation>
    <scope>NUCLEOTIDE SEQUENCE</scope>
    <source>
        <strain evidence="2">HGM_15179</strain>
        <tissue evidence="2">Muscle</tissue>
    </source>
</reference>
<dbReference type="GO" id="GO:0050853">
    <property type="term" value="P:B cell receptor signaling pathway"/>
    <property type="evidence" value="ECO:0007669"/>
    <property type="project" value="TreeGrafter"/>
</dbReference>
<dbReference type="EMBL" id="SWJQ01000640">
    <property type="protein sequence ID" value="TRZ11946.1"/>
    <property type="molecule type" value="Genomic_DNA"/>
</dbReference>
<accession>A0A8K1G4Y8</accession>
<dbReference type="Pfam" id="PF15703">
    <property type="entry name" value="LAT2"/>
    <property type="match status" value="1"/>
</dbReference>
<feature type="chain" id="PRO_5035473579" description="Linker for activation of T-cells family member 2" evidence="1">
    <location>
        <begin position="21"/>
        <end position="233"/>
    </location>
</feature>
<dbReference type="GO" id="GO:0005886">
    <property type="term" value="C:plasma membrane"/>
    <property type="evidence" value="ECO:0007669"/>
    <property type="project" value="TreeGrafter"/>
</dbReference>
<dbReference type="Proteomes" id="UP000796761">
    <property type="component" value="Unassembled WGS sequence"/>
</dbReference>
<proteinExistence type="predicted"/>
<evidence type="ECO:0008006" key="4">
    <source>
        <dbReference type="Google" id="ProtNLM"/>
    </source>
</evidence>
<dbReference type="GO" id="GO:0042113">
    <property type="term" value="P:B cell activation"/>
    <property type="evidence" value="ECO:0007669"/>
    <property type="project" value="InterPro"/>
</dbReference>
<feature type="signal peptide" evidence="1">
    <location>
        <begin position="1"/>
        <end position="20"/>
    </location>
</feature>
<evidence type="ECO:0000313" key="2">
    <source>
        <dbReference type="EMBL" id="TRZ11946.1"/>
    </source>
</evidence>